<evidence type="ECO:0000256" key="10">
    <source>
        <dbReference type="SAM" id="Phobius"/>
    </source>
</evidence>
<gene>
    <name evidence="13" type="ORF">H9763_00120</name>
</gene>
<dbReference type="InterPro" id="IPR027417">
    <property type="entry name" value="P-loop_NTPase"/>
</dbReference>
<accession>A0A9D2SCD0</accession>
<evidence type="ECO:0000256" key="2">
    <source>
        <dbReference type="ARBA" id="ARBA00022448"/>
    </source>
</evidence>
<evidence type="ECO:0000256" key="5">
    <source>
        <dbReference type="ARBA" id="ARBA00022741"/>
    </source>
</evidence>
<keyword evidence="8 10" id="KW-0472">Membrane</keyword>
<feature type="region of interest" description="Disordered" evidence="9">
    <location>
        <begin position="320"/>
        <end position="348"/>
    </location>
</feature>
<evidence type="ECO:0000256" key="3">
    <source>
        <dbReference type="ARBA" id="ARBA00022475"/>
    </source>
</evidence>
<dbReference type="PANTHER" id="PTHR24221">
    <property type="entry name" value="ATP-BINDING CASSETTE SUB-FAMILY B"/>
    <property type="match status" value="1"/>
</dbReference>
<dbReference type="FunFam" id="3.40.50.300:FF:000221">
    <property type="entry name" value="Multidrug ABC transporter ATP-binding protein"/>
    <property type="match status" value="1"/>
</dbReference>
<feature type="domain" description="ABC transporter" evidence="11">
    <location>
        <begin position="356"/>
        <end position="574"/>
    </location>
</feature>
<dbReference type="SUPFAM" id="SSF52540">
    <property type="entry name" value="P-loop containing nucleoside triphosphate hydrolases"/>
    <property type="match status" value="1"/>
</dbReference>
<keyword evidence="6 13" id="KW-0067">ATP-binding</keyword>
<reference evidence="13" key="1">
    <citation type="journal article" date="2021" name="PeerJ">
        <title>Extensive microbial diversity within the chicken gut microbiome revealed by metagenomics and culture.</title>
        <authorList>
            <person name="Gilroy R."/>
            <person name="Ravi A."/>
            <person name="Getino M."/>
            <person name="Pursley I."/>
            <person name="Horton D.L."/>
            <person name="Alikhan N.F."/>
            <person name="Baker D."/>
            <person name="Gharbi K."/>
            <person name="Hall N."/>
            <person name="Watson M."/>
            <person name="Adriaenssens E.M."/>
            <person name="Foster-Nyarko E."/>
            <person name="Jarju S."/>
            <person name="Secka A."/>
            <person name="Antonio M."/>
            <person name="Oren A."/>
            <person name="Chaudhuri R.R."/>
            <person name="La Ragione R."/>
            <person name="Hildebrand F."/>
            <person name="Pallen M.J."/>
        </authorList>
    </citation>
    <scope>NUCLEOTIDE SEQUENCE</scope>
    <source>
        <strain evidence="13">USAMLcec3-2134</strain>
    </source>
</reference>
<dbReference type="GO" id="GO:0005886">
    <property type="term" value="C:plasma membrane"/>
    <property type="evidence" value="ECO:0007669"/>
    <property type="project" value="UniProtKB-SubCell"/>
</dbReference>
<dbReference type="InterPro" id="IPR011527">
    <property type="entry name" value="ABC1_TM_dom"/>
</dbReference>
<dbReference type="GO" id="GO:0016887">
    <property type="term" value="F:ATP hydrolysis activity"/>
    <property type="evidence" value="ECO:0007669"/>
    <property type="project" value="InterPro"/>
</dbReference>
<dbReference type="CDD" id="cd07346">
    <property type="entry name" value="ABC_6TM_exporters"/>
    <property type="match status" value="1"/>
</dbReference>
<comment type="subcellular location">
    <subcellularLocation>
        <location evidence="1">Cell membrane</location>
        <topology evidence="1">Multi-pass membrane protein</topology>
    </subcellularLocation>
</comment>
<evidence type="ECO:0000256" key="6">
    <source>
        <dbReference type="ARBA" id="ARBA00022840"/>
    </source>
</evidence>
<dbReference type="SMART" id="SM00382">
    <property type="entry name" value="AAA"/>
    <property type="match status" value="1"/>
</dbReference>
<dbReference type="Gene3D" id="3.40.50.300">
    <property type="entry name" value="P-loop containing nucleotide triphosphate hydrolases"/>
    <property type="match status" value="1"/>
</dbReference>
<feature type="transmembrane region" description="Helical" evidence="10">
    <location>
        <begin position="199"/>
        <end position="217"/>
    </location>
</feature>
<evidence type="ECO:0000313" key="14">
    <source>
        <dbReference type="Proteomes" id="UP000886883"/>
    </source>
</evidence>
<organism evidence="13 14">
    <name type="scientific">Candidatus Eisenbergiella merdigallinarum</name>
    <dbReference type="NCBI Taxonomy" id="2838552"/>
    <lineage>
        <taxon>Bacteria</taxon>
        <taxon>Bacillati</taxon>
        <taxon>Bacillota</taxon>
        <taxon>Clostridia</taxon>
        <taxon>Lachnospirales</taxon>
        <taxon>Lachnospiraceae</taxon>
        <taxon>Eisenbergiella</taxon>
    </lineage>
</organism>
<dbReference type="Pfam" id="PF00005">
    <property type="entry name" value="ABC_tran"/>
    <property type="match status" value="1"/>
</dbReference>
<dbReference type="AlphaFoldDB" id="A0A9D2SCD0"/>
<dbReference type="InterPro" id="IPR036640">
    <property type="entry name" value="ABC1_TM_sf"/>
</dbReference>
<evidence type="ECO:0000256" key="9">
    <source>
        <dbReference type="SAM" id="MobiDB-lite"/>
    </source>
</evidence>
<dbReference type="EMBL" id="DWXE01000001">
    <property type="protein sequence ID" value="HJB89858.1"/>
    <property type="molecule type" value="Genomic_DNA"/>
</dbReference>
<dbReference type="GO" id="GO:0034040">
    <property type="term" value="F:ATPase-coupled lipid transmembrane transporter activity"/>
    <property type="evidence" value="ECO:0007669"/>
    <property type="project" value="TreeGrafter"/>
</dbReference>
<keyword evidence="3" id="KW-1003">Cell membrane</keyword>
<evidence type="ECO:0000256" key="8">
    <source>
        <dbReference type="ARBA" id="ARBA00023136"/>
    </source>
</evidence>
<evidence type="ECO:0000256" key="7">
    <source>
        <dbReference type="ARBA" id="ARBA00022989"/>
    </source>
</evidence>
<feature type="transmembrane region" description="Helical" evidence="10">
    <location>
        <begin position="249"/>
        <end position="271"/>
    </location>
</feature>
<keyword evidence="2" id="KW-0813">Transport</keyword>
<dbReference type="Pfam" id="PF00664">
    <property type="entry name" value="ABC_membrane"/>
    <property type="match status" value="1"/>
</dbReference>
<keyword evidence="7 10" id="KW-1133">Transmembrane helix</keyword>
<comment type="caution">
    <text evidence="13">The sequence shown here is derived from an EMBL/GenBank/DDBJ whole genome shotgun (WGS) entry which is preliminary data.</text>
</comment>
<dbReference type="InterPro" id="IPR003593">
    <property type="entry name" value="AAA+_ATPase"/>
</dbReference>
<protein>
    <submittedName>
        <fullName evidence="13">ABC transporter ATP-binding protein/permease</fullName>
    </submittedName>
</protein>
<dbReference type="InterPro" id="IPR017871">
    <property type="entry name" value="ABC_transporter-like_CS"/>
</dbReference>
<dbReference type="InterPro" id="IPR039421">
    <property type="entry name" value="Type_1_exporter"/>
</dbReference>
<dbReference type="SUPFAM" id="SSF90123">
    <property type="entry name" value="ABC transporter transmembrane region"/>
    <property type="match status" value="1"/>
</dbReference>
<dbReference type="Gene3D" id="1.20.1560.10">
    <property type="entry name" value="ABC transporter type 1, transmembrane domain"/>
    <property type="match status" value="1"/>
</dbReference>
<dbReference type="PROSITE" id="PS00211">
    <property type="entry name" value="ABC_TRANSPORTER_1"/>
    <property type="match status" value="1"/>
</dbReference>
<evidence type="ECO:0000259" key="11">
    <source>
        <dbReference type="PROSITE" id="PS50893"/>
    </source>
</evidence>
<evidence type="ECO:0000256" key="1">
    <source>
        <dbReference type="ARBA" id="ARBA00004651"/>
    </source>
</evidence>
<dbReference type="PROSITE" id="PS50893">
    <property type="entry name" value="ABC_TRANSPORTER_2"/>
    <property type="match status" value="1"/>
</dbReference>
<feature type="compositionally biased region" description="Acidic residues" evidence="9">
    <location>
        <begin position="320"/>
        <end position="338"/>
    </location>
</feature>
<dbReference type="InterPro" id="IPR003439">
    <property type="entry name" value="ABC_transporter-like_ATP-bd"/>
</dbReference>
<evidence type="ECO:0000313" key="13">
    <source>
        <dbReference type="EMBL" id="HJB89858.1"/>
    </source>
</evidence>
<sequence length="574" mass="63543">MRGRVRKSGLPELFAFLEYDRGRYLAFVLGDGILDSLGRVLQTFSTGQVVSLLESRREGAIFMVAALLLVSAAMSVTSRFCLKGAENCVNRMNERIRERVFRKIPGLSAAWFDTSNSGELISRVTNDMGSFTPLFSDNIPGIFFFVAYGVISILAAMGVNWQLCVIFVICSLGFKGINDLVVARIRDISADAYEKNAGLVERLLLILTGVPVIRLFGMQEKMERDYRRENEEYTHLSVRLESWKGFQNAANALMTSTVADLAVILGAWLVLYHRVSLAELVVLSQLSGSVTMMFRWTGQIFGEAAAAGVAGNRIRELLEEEEEPEGFSDDQEEPEADGTEGQRKNACPEKVPKEAVRFEHVSFSYGEKPVLADVSFSVVQGETLALTGESGGGKSTVLKLLLGFYDVQKGRIYLNGSPLSAYTRREARKLFSYVSQDSFLFSDSVFENIRCGRPEAGIEEVKRAAKLAYADGFIEELPEGYDTSVGERAVRLSGGQRQRIAIARALLKDAPILLLDEATSALDAQSQLEVQMALERLMEGRTVIMIAHRLSTIRGADEVLVIEGGKVRERIRKE</sequence>
<evidence type="ECO:0000256" key="4">
    <source>
        <dbReference type="ARBA" id="ARBA00022692"/>
    </source>
</evidence>
<reference evidence="13" key="2">
    <citation type="submission" date="2021-04" db="EMBL/GenBank/DDBJ databases">
        <authorList>
            <person name="Gilroy R."/>
        </authorList>
    </citation>
    <scope>NUCLEOTIDE SEQUENCE</scope>
    <source>
        <strain evidence="13">USAMLcec3-2134</strain>
    </source>
</reference>
<name>A0A9D2SCD0_9FIRM</name>
<keyword evidence="4 10" id="KW-0812">Transmembrane</keyword>
<feature type="transmembrane region" description="Helical" evidence="10">
    <location>
        <begin position="60"/>
        <end position="82"/>
    </location>
</feature>
<dbReference type="GO" id="GO:0140359">
    <property type="term" value="F:ABC-type transporter activity"/>
    <property type="evidence" value="ECO:0007669"/>
    <property type="project" value="InterPro"/>
</dbReference>
<dbReference type="Proteomes" id="UP000886883">
    <property type="component" value="Unassembled WGS sequence"/>
</dbReference>
<dbReference type="PANTHER" id="PTHR24221:SF654">
    <property type="entry name" value="ATP-BINDING CASSETTE SUB-FAMILY B MEMBER 6"/>
    <property type="match status" value="1"/>
</dbReference>
<evidence type="ECO:0000259" key="12">
    <source>
        <dbReference type="PROSITE" id="PS50929"/>
    </source>
</evidence>
<dbReference type="PROSITE" id="PS50929">
    <property type="entry name" value="ABC_TM1F"/>
    <property type="match status" value="1"/>
</dbReference>
<feature type="domain" description="ABC transmembrane type-1" evidence="12">
    <location>
        <begin position="37"/>
        <end position="306"/>
    </location>
</feature>
<keyword evidence="5" id="KW-0547">Nucleotide-binding</keyword>
<dbReference type="GO" id="GO:0005524">
    <property type="term" value="F:ATP binding"/>
    <property type="evidence" value="ECO:0007669"/>
    <property type="project" value="UniProtKB-KW"/>
</dbReference>
<proteinExistence type="predicted"/>
<feature type="transmembrane region" description="Helical" evidence="10">
    <location>
        <begin position="142"/>
        <end position="174"/>
    </location>
</feature>